<dbReference type="InterPro" id="IPR008271">
    <property type="entry name" value="Ser/Thr_kinase_AS"/>
</dbReference>
<dbReference type="RefSeq" id="WP_006371517.1">
    <property type="nucleotide sequence ID" value="NZ_JAAXPC010000011.1"/>
</dbReference>
<evidence type="ECO:0000259" key="10">
    <source>
        <dbReference type="PROSITE" id="PS50011"/>
    </source>
</evidence>
<reference evidence="11 12" key="1">
    <citation type="submission" date="2020-04" db="EMBL/GenBank/DDBJ databases">
        <title>MicrobeNet Type strains.</title>
        <authorList>
            <person name="Nicholson A.C."/>
        </authorList>
    </citation>
    <scope>NUCLEOTIDE SEQUENCE [LARGE SCALE GENOMIC DNA]</scope>
    <source>
        <strain evidence="11 12">ATCC BAA-14</strain>
    </source>
</reference>
<gene>
    <name evidence="11" type="ORF">HGA05_18445</name>
</gene>
<evidence type="ECO:0000256" key="6">
    <source>
        <dbReference type="ARBA" id="ARBA00022840"/>
    </source>
</evidence>
<dbReference type="PANTHER" id="PTHR43289:SF6">
    <property type="entry name" value="SERINE_THREONINE-PROTEIN KINASE NEKL-3"/>
    <property type="match status" value="1"/>
</dbReference>
<keyword evidence="5 11" id="KW-0418">Kinase</keyword>
<dbReference type="Pfam" id="PF00069">
    <property type="entry name" value="Pkinase"/>
    <property type="match status" value="1"/>
</dbReference>
<feature type="transmembrane region" description="Helical" evidence="9">
    <location>
        <begin position="353"/>
        <end position="376"/>
    </location>
</feature>
<dbReference type="Proteomes" id="UP000563898">
    <property type="component" value="Unassembled WGS sequence"/>
</dbReference>
<organism evidence="11 12">
    <name type="scientific">Gordonia polyisoprenivorans</name>
    <dbReference type="NCBI Taxonomy" id="84595"/>
    <lineage>
        <taxon>Bacteria</taxon>
        <taxon>Bacillati</taxon>
        <taxon>Actinomycetota</taxon>
        <taxon>Actinomycetes</taxon>
        <taxon>Mycobacteriales</taxon>
        <taxon>Gordoniaceae</taxon>
        <taxon>Gordonia</taxon>
    </lineage>
</organism>
<keyword evidence="2" id="KW-0723">Serine/threonine-protein kinase</keyword>
<dbReference type="SMART" id="SM00220">
    <property type="entry name" value="S_TKc"/>
    <property type="match status" value="1"/>
</dbReference>
<dbReference type="EC" id="2.7.11.1" evidence="1"/>
<evidence type="ECO:0000256" key="3">
    <source>
        <dbReference type="ARBA" id="ARBA00022679"/>
    </source>
</evidence>
<accession>A0A846WPQ1</accession>
<dbReference type="PROSITE" id="PS50011">
    <property type="entry name" value="PROTEIN_KINASE_DOM"/>
    <property type="match status" value="1"/>
</dbReference>
<evidence type="ECO:0000313" key="12">
    <source>
        <dbReference type="Proteomes" id="UP000563898"/>
    </source>
</evidence>
<dbReference type="PROSITE" id="PS00108">
    <property type="entry name" value="PROTEIN_KINASE_ST"/>
    <property type="match status" value="1"/>
</dbReference>
<dbReference type="FunFam" id="3.30.200.20:FF:000348">
    <property type="entry name" value="Serine/threonine protein kinase"/>
    <property type="match status" value="1"/>
</dbReference>
<keyword evidence="9" id="KW-1133">Transmembrane helix</keyword>
<evidence type="ECO:0000256" key="2">
    <source>
        <dbReference type="ARBA" id="ARBA00022527"/>
    </source>
</evidence>
<evidence type="ECO:0000256" key="1">
    <source>
        <dbReference type="ARBA" id="ARBA00012513"/>
    </source>
</evidence>
<keyword evidence="9" id="KW-0472">Membrane</keyword>
<dbReference type="Gene3D" id="3.30.200.20">
    <property type="entry name" value="Phosphorylase Kinase, domain 1"/>
    <property type="match status" value="1"/>
</dbReference>
<comment type="caution">
    <text evidence="11">The sequence shown here is derived from an EMBL/GenBank/DDBJ whole genome shotgun (WGS) entry which is preliminary data.</text>
</comment>
<dbReference type="InterPro" id="IPR011009">
    <property type="entry name" value="Kinase-like_dom_sf"/>
</dbReference>
<feature type="region of interest" description="Disordered" evidence="8">
    <location>
        <begin position="272"/>
        <end position="315"/>
    </location>
</feature>
<dbReference type="Gene3D" id="1.10.510.10">
    <property type="entry name" value="Transferase(Phosphotransferase) domain 1"/>
    <property type="match status" value="1"/>
</dbReference>
<evidence type="ECO:0000256" key="5">
    <source>
        <dbReference type="ARBA" id="ARBA00022777"/>
    </source>
</evidence>
<evidence type="ECO:0000256" key="7">
    <source>
        <dbReference type="PROSITE-ProRule" id="PRU10141"/>
    </source>
</evidence>
<evidence type="ECO:0000256" key="4">
    <source>
        <dbReference type="ARBA" id="ARBA00022741"/>
    </source>
</evidence>
<feature type="domain" description="Protein kinase" evidence="10">
    <location>
        <begin position="15"/>
        <end position="269"/>
    </location>
</feature>
<dbReference type="InterPro" id="IPR017441">
    <property type="entry name" value="Protein_kinase_ATP_BS"/>
</dbReference>
<dbReference type="EMBL" id="JAAXPC010000011">
    <property type="protein sequence ID" value="NKY03555.1"/>
    <property type="molecule type" value="Genomic_DNA"/>
</dbReference>
<dbReference type="GO" id="GO:0005524">
    <property type="term" value="F:ATP binding"/>
    <property type="evidence" value="ECO:0007669"/>
    <property type="project" value="UniProtKB-UniRule"/>
</dbReference>
<dbReference type="InterPro" id="IPR000719">
    <property type="entry name" value="Prot_kinase_dom"/>
</dbReference>
<dbReference type="PROSITE" id="PS00107">
    <property type="entry name" value="PROTEIN_KINASE_ATP"/>
    <property type="match status" value="1"/>
</dbReference>
<dbReference type="PANTHER" id="PTHR43289">
    <property type="entry name" value="MITOGEN-ACTIVATED PROTEIN KINASE KINASE KINASE 20-RELATED"/>
    <property type="match status" value="1"/>
</dbReference>
<evidence type="ECO:0000313" key="11">
    <source>
        <dbReference type="EMBL" id="NKY03555.1"/>
    </source>
</evidence>
<dbReference type="AlphaFoldDB" id="A0A846WPQ1"/>
<feature type="compositionally biased region" description="Low complexity" evidence="8">
    <location>
        <begin position="286"/>
        <end position="315"/>
    </location>
</feature>
<evidence type="ECO:0000256" key="8">
    <source>
        <dbReference type="SAM" id="MobiDB-lite"/>
    </source>
</evidence>
<protein>
    <recommendedName>
        <fullName evidence="1">non-specific serine/threonine protein kinase</fullName>
        <ecNumber evidence="1">2.7.11.1</ecNumber>
    </recommendedName>
</protein>
<dbReference type="GO" id="GO:0004674">
    <property type="term" value="F:protein serine/threonine kinase activity"/>
    <property type="evidence" value="ECO:0007669"/>
    <property type="project" value="UniProtKB-KW"/>
</dbReference>
<dbReference type="CDD" id="cd14014">
    <property type="entry name" value="STKc_PknB_like"/>
    <property type="match status" value="1"/>
</dbReference>
<dbReference type="SUPFAM" id="SSF56112">
    <property type="entry name" value="Protein kinase-like (PK-like)"/>
    <property type="match status" value="1"/>
</dbReference>
<keyword evidence="4 7" id="KW-0547">Nucleotide-binding</keyword>
<keyword evidence="6 7" id="KW-0067">ATP-binding</keyword>
<evidence type="ECO:0000256" key="9">
    <source>
        <dbReference type="SAM" id="Phobius"/>
    </source>
</evidence>
<name>A0A846WPQ1_9ACTN</name>
<feature type="binding site" evidence="7">
    <location>
        <position position="44"/>
    </location>
    <ligand>
        <name>ATP</name>
        <dbReference type="ChEBI" id="CHEBI:30616"/>
    </ligand>
</feature>
<proteinExistence type="predicted"/>
<keyword evidence="3" id="KW-0808">Transferase</keyword>
<keyword evidence="9" id="KW-0812">Transmembrane</keyword>
<sequence>MSAVDDRTGTTLGPYAIAELLGRGGMGQVYRATDTRKGRTVALKLLNPEFADDQVFRDRFLRESRVAARINDPHVVPIHDWGEIDGLLFIDMRLVTGRDLRAILVEQGSLAPERAVAILGQVADALDAAHLDGLVHRDVKPDNVLVDARDFTYLADFGLAQGTADTRLTTAGTAIGSFGYMAPERFGADEVGAAGDIYALACVLYECIAGTQPFASATNLERLIAAHLNAEPPRTGTALDPVIARGMAKNPRDRYSSAGALIDAARTALASPGEASPRAPFPGTSAAPATLAPHTAPPTGHTTERPAAMNPAVVNPASYSPTEIAAGSGARHFEPYPYAPQHHPQTPTRRSPVLAILVAIAVLLAGGIGVGAWVLLRDSDDGARTVADASLTTTPTAAAPPNTASQATPTPTTPSVTTPSPAGSARAAFDLGLATPISTPACDGTGIVVVGNAVDPSNYAGEVQGYLTAFPGSSYLRTDQTCSSLRARDDNGNPIYAMYQVAGRTTADICRLRNQIGGTAYGKWLDNTTDPTTFITPSECGA</sequence>
<feature type="region of interest" description="Disordered" evidence="8">
    <location>
        <begin position="391"/>
        <end position="423"/>
    </location>
</feature>